<dbReference type="UniPathway" id="UPA00378"/>
<feature type="transmembrane region" description="Helical" evidence="1">
    <location>
        <begin position="254"/>
        <end position="285"/>
    </location>
</feature>
<feature type="transmembrane region" description="Helical" evidence="1">
    <location>
        <begin position="135"/>
        <end position="156"/>
    </location>
</feature>
<sequence length="320" mass="36302">MICSAVGVSLLVYWACALSLTVGKIWSTRLDAWTRYGGLRHSEDDTLDQRKTQRRWGTLSRAQTFRAFYLVAFIWNGALLYHTRLANLCRYSARREQVSCSCATAYGWVATLFQVHTLRRLGESYFIHSFTEQKLPLVLTAAGLSFYVSLPILWVWGRSCCHHHGQCLSDLDLLPALHMRKQSTIPLTLLLICFSAANFAQFWAHYELARVRKAHKRPRSHYAVHDAVSCSPKYAIVTRGLFRWSTCPHYLAEILIYGILIGYLVVSGCVGLCAALPGMVMLFVATNLGHTAVLSKECLRRRYPLVEFVQKRPALVPCLL</sequence>
<gene>
    <name evidence="2" type="ORF">CYME_CMP066C</name>
</gene>
<dbReference type="KEGG" id="cme:CYME_CMP066C"/>
<dbReference type="OMA" id="SIETHRW"/>
<dbReference type="GO" id="GO:0016095">
    <property type="term" value="P:polyprenol catabolic process"/>
    <property type="evidence" value="ECO:0007669"/>
    <property type="project" value="TreeGrafter"/>
</dbReference>
<reference evidence="2 3" key="2">
    <citation type="journal article" date="2007" name="BMC Biol.">
        <title>A 100%-complete sequence reveals unusually simple genomic features in the hot-spring red alga Cyanidioschyzon merolae.</title>
        <authorList>
            <person name="Nozaki H."/>
            <person name="Takano H."/>
            <person name="Misumi O."/>
            <person name="Terasawa K."/>
            <person name="Matsuzaki M."/>
            <person name="Maruyama S."/>
            <person name="Nishida K."/>
            <person name="Yagisawa F."/>
            <person name="Yoshida Y."/>
            <person name="Fujiwara T."/>
            <person name="Takio S."/>
            <person name="Tamura K."/>
            <person name="Chung S.J."/>
            <person name="Nakamura S."/>
            <person name="Kuroiwa H."/>
            <person name="Tanaka K."/>
            <person name="Sato N."/>
            <person name="Kuroiwa T."/>
        </authorList>
    </citation>
    <scope>NUCLEOTIDE SEQUENCE [LARGE SCALE GENOMIC DNA]</scope>
    <source>
        <strain evidence="2 3">10D</strain>
    </source>
</reference>
<accession>M1VFI2</accession>
<feature type="transmembrane region" description="Helical" evidence="1">
    <location>
        <begin position="187"/>
        <end position="206"/>
    </location>
</feature>
<dbReference type="GO" id="GO:0005783">
    <property type="term" value="C:endoplasmic reticulum"/>
    <property type="evidence" value="ECO:0007669"/>
    <property type="project" value="TreeGrafter"/>
</dbReference>
<dbReference type="GeneID" id="16995960"/>
<dbReference type="PANTHER" id="PTHR14624:SF0">
    <property type="entry name" value="POLYPRENOL REDUCTASE"/>
    <property type="match status" value="1"/>
</dbReference>
<evidence type="ECO:0000313" key="2">
    <source>
        <dbReference type="EMBL" id="BAM81722.1"/>
    </source>
</evidence>
<keyword evidence="1" id="KW-0472">Membrane</keyword>
<dbReference type="Proteomes" id="UP000007014">
    <property type="component" value="Chromosome 16"/>
</dbReference>
<evidence type="ECO:0000256" key="1">
    <source>
        <dbReference type="SAM" id="Phobius"/>
    </source>
</evidence>
<evidence type="ECO:0000313" key="3">
    <source>
        <dbReference type="Proteomes" id="UP000007014"/>
    </source>
</evidence>
<dbReference type="InterPro" id="IPR039698">
    <property type="entry name" value="Dfg10/SRD5A3"/>
</dbReference>
<dbReference type="OrthoDB" id="541710at2759"/>
<dbReference type="RefSeq" id="XP_005537758.1">
    <property type="nucleotide sequence ID" value="XM_005537701.1"/>
</dbReference>
<dbReference type="EMBL" id="AP006498">
    <property type="protein sequence ID" value="BAM81722.1"/>
    <property type="molecule type" value="Genomic_DNA"/>
</dbReference>
<dbReference type="PROSITE" id="PS50244">
    <property type="entry name" value="S5A_REDUCTASE"/>
    <property type="match status" value="1"/>
</dbReference>
<keyword evidence="1" id="KW-0812">Transmembrane</keyword>
<name>M1VFI2_CYAM1</name>
<keyword evidence="3" id="KW-1185">Reference proteome</keyword>
<dbReference type="HOGENOM" id="CLU_869753_0_0_1"/>
<dbReference type="AlphaFoldDB" id="M1VFI2"/>
<organism evidence="2 3">
    <name type="scientific">Cyanidioschyzon merolae (strain NIES-3377 / 10D)</name>
    <name type="common">Unicellular red alga</name>
    <dbReference type="NCBI Taxonomy" id="280699"/>
    <lineage>
        <taxon>Eukaryota</taxon>
        <taxon>Rhodophyta</taxon>
        <taxon>Bangiophyceae</taxon>
        <taxon>Cyanidiales</taxon>
        <taxon>Cyanidiaceae</taxon>
        <taxon>Cyanidioschyzon</taxon>
    </lineage>
</organism>
<dbReference type="STRING" id="280699.M1VFI2"/>
<dbReference type="PANTHER" id="PTHR14624">
    <property type="entry name" value="DFG10 PROTEIN"/>
    <property type="match status" value="1"/>
</dbReference>
<dbReference type="Gramene" id="CMP066CT">
    <property type="protein sequence ID" value="CMP066CT"/>
    <property type="gene ID" value="CMP066C"/>
</dbReference>
<dbReference type="GO" id="GO:0006488">
    <property type="term" value="P:dolichol-linked oligosaccharide biosynthetic process"/>
    <property type="evidence" value="ECO:0007669"/>
    <property type="project" value="InterPro"/>
</dbReference>
<keyword evidence="1" id="KW-1133">Transmembrane helix</keyword>
<proteinExistence type="predicted"/>
<feature type="transmembrane region" description="Helical" evidence="1">
    <location>
        <begin position="67"/>
        <end position="86"/>
    </location>
</feature>
<protein>
    <submittedName>
        <fullName evidence="2">Uncharacterized protein</fullName>
    </submittedName>
</protein>
<dbReference type="GO" id="GO:0003865">
    <property type="term" value="F:3-oxo-5-alpha-steroid 4-dehydrogenase activity"/>
    <property type="evidence" value="ECO:0007669"/>
    <property type="project" value="TreeGrafter"/>
</dbReference>
<reference evidence="2 3" key="1">
    <citation type="journal article" date="2004" name="Nature">
        <title>Genome sequence of the ultrasmall unicellular red alga Cyanidioschyzon merolae 10D.</title>
        <authorList>
            <person name="Matsuzaki M."/>
            <person name="Misumi O."/>
            <person name="Shin-i T."/>
            <person name="Maruyama S."/>
            <person name="Takahara M."/>
            <person name="Miyagishima S."/>
            <person name="Mori T."/>
            <person name="Nishida K."/>
            <person name="Yagisawa F."/>
            <person name="Nishida K."/>
            <person name="Yoshida Y."/>
            <person name="Nishimura Y."/>
            <person name="Nakao S."/>
            <person name="Kobayashi T."/>
            <person name="Momoyama Y."/>
            <person name="Higashiyama T."/>
            <person name="Minoda A."/>
            <person name="Sano M."/>
            <person name="Nomoto H."/>
            <person name="Oishi K."/>
            <person name="Hayashi H."/>
            <person name="Ohta F."/>
            <person name="Nishizaka S."/>
            <person name="Haga S."/>
            <person name="Miura S."/>
            <person name="Morishita T."/>
            <person name="Kabeya Y."/>
            <person name="Terasawa K."/>
            <person name="Suzuki Y."/>
            <person name="Ishii Y."/>
            <person name="Asakawa S."/>
            <person name="Takano H."/>
            <person name="Ohta N."/>
            <person name="Kuroiwa H."/>
            <person name="Tanaka K."/>
            <person name="Shimizu N."/>
            <person name="Sugano S."/>
            <person name="Sato N."/>
            <person name="Nozaki H."/>
            <person name="Ogasawara N."/>
            <person name="Kohara Y."/>
            <person name="Kuroiwa T."/>
        </authorList>
    </citation>
    <scope>NUCLEOTIDE SEQUENCE [LARGE SCALE GENOMIC DNA]</scope>
    <source>
        <strain evidence="2 3">10D</strain>
    </source>
</reference>